<dbReference type="GO" id="GO:0045892">
    <property type="term" value="P:negative regulation of DNA-templated transcription"/>
    <property type="evidence" value="ECO:0007669"/>
    <property type="project" value="InterPro"/>
</dbReference>
<evidence type="ECO:0000313" key="11">
    <source>
        <dbReference type="Proteomes" id="UP000190044"/>
    </source>
</evidence>
<evidence type="ECO:0000256" key="6">
    <source>
        <dbReference type="ARBA" id="ARBA00023163"/>
    </source>
</evidence>
<keyword evidence="6" id="KW-0804">Transcription</keyword>
<dbReference type="RefSeq" id="WP_079637720.1">
    <property type="nucleotide sequence ID" value="NZ_FUYP01000005.1"/>
</dbReference>
<dbReference type="Proteomes" id="UP000190044">
    <property type="component" value="Unassembled WGS sequence"/>
</dbReference>
<sequence length="101" mass="10044">MAGDSKIGPQVAGVMRPAAMRKIGAGSASAARAAAVTSPVSEAEPAGQLISLTRAIAEDGPPVDTARVANLRAAIATGSYRVDADATARAMLAFHRGSPAC</sequence>
<keyword evidence="5" id="KW-0805">Transcription regulation</keyword>
<evidence type="ECO:0000256" key="1">
    <source>
        <dbReference type="ARBA" id="ARBA00005322"/>
    </source>
</evidence>
<keyword evidence="11" id="KW-1185">Reference proteome</keyword>
<dbReference type="AlphaFoldDB" id="A0A1T5B422"/>
<dbReference type="SUPFAM" id="SSF101498">
    <property type="entry name" value="Anti-sigma factor FlgM"/>
    <property type="match status" value="1"/>
</dbReference>
<comment type="function">
    <text evidence="7">Responsible for the coupling of flagellin expression to flagellar assembly by preventing expression of the flagellin genes when a component of the middle class of proteins is defective. It negatively regulates flagellar genes by inhibiting the activity of FliA by directly binding to FliA.</text>
</comment>
<organism evidence="10 11">
    <name type="scientific">Sphingopyxis flava</name>
    <dbReference type="NCBI Taxonomy" id="1507287"/>
    <lineage>
        <taxon>Bacteria</taxon>
        <taxon>Pseudomonadati</taxon>
        <taxon>Pseudomonadota</taxon>
        <taxon>Alphaproteobacteria</taxon>
        <taxon>Sphingomonadales</taxon>
        <taxon>Sphingomonadaceae</taxon>
        <taxon>Sphingopyxis</taxon>
    </lineage>
</organism>
<evidence type="ECO:0000256" key="4">
    <source>
        <dbReference type="ARBA" id="ARBA00022795"/>
    </source>
</evidence>
<dbReference type="InterPro" id="IPR031316">
    <property type="entry name" value="FlgM_C"/>
</dbReference>
<name>A0A1T5B422_9SPHN</name>
<keyword evidence="4" id="KW-1005">Bacterial flagellum biogenesis</keyword>
<keyword evidence="3" id="KW-0678">Repressor</keyword>
<evidence type="ECO:0000256" key="2">
    <source>
        <dbReference type="ARBA" id="ARBA00017823"/>
    </source>
</evidence>
<reference evidence="11" key="1">
    <citation type="submission" date="2017-02" db="EMBL/GenBank/DDBJ databases">
        <authorList>
            <person name="Varghese N."/>
            <person name="Submissions S."/>
        </authorList>
    </citation>
    <scope>NUCLEOTIDE SEQUENCE [LARGE SCALE GENOMIC DNA]</scope>
    <source>
        <strain evidence="11">R11H</strain>
    </source>
</reference>
<dbReference type="InterPro" id="IPR007412">
    <property type="entry name" value="FlgM"/>
</dbReference>
<accession>A0A1T5B422</accession>
<proteinExistence type="inferred from homology"/>
<dbReference type="GO" id="GO:0044781">
    <property type="term" value="P:bacterial-type flagellum organization"/>
    <property type="evidence" value="ECO:0007669"/>
    <property type="project" value="UniProtKB-KW"/>
</dbReference>
<protein>
    <recommendedName>
        <fullName evidence="2">Negative regulator of flagellin synthesis</fullName>
    </recommendedName>
    <alternativeName>
        <fullName evidence="8">Anti-sigma-28 factor</fullName>
    </alternativeName>
</protein>
<evidence type="ECO:0000256" key="3">
    <source>
        <dbReference type="ARBA" id="ARBA00022491"/>
    </source>
</evidence>
<dbReference type="Pfam" id="PF04316">
    <property type="entry name" value="FlgM"/>
    <property type="match status" value="1"/>
</dbReference>
<dbReference type="EMBL" id="FUYP01000005">
    <property type="protein sequence ID" value="SKB41992.1"/>
    <property type="molecule type" value="Genomic_DNA"/>
</dbReference>
<evidence type="ECO:0000256" key="7">
    <source>
        <dbReference type="ARBA" id="ARBA00024739"/>
    </source>
</evidence>
<evidence type="ECO:0000259" key="9">
    <source>
        <dbReference type="Pfam" id="PF04316"/>
    </source>
</evidence>
<comment type="similarity">
    <text evidence="1">Belongs to the FlgM family.</text>
</comment>
<evidence type="ECO:0000256" key="8">
    <source>
        <dbReference type="ARBA" id="ARBA00030117"/>
    </source>
</evidence>
<dbReference type="OrthoDB" id="7584867at2"/>
<gene>
    <name evidence="10" type="ORF">SAMN06295937_1005122</name>
</gene>
<evidence type="ECO:0000313" key="10">
    <source>
        <dbReference type="EMBL" id="SKB41992.1"/>
    </source>
</evidence>
<dbReference type="InterPro" id="IPR035890">
    <property type="entry name" value="Anti-sigma-28_factor_FlgM_sf"/>
</dbReference>
<feature type="domain" description="Anti-sigma-28 factor FlgM C-terminal" evidence="9">
    <location>
        <begin position="48"/>
        <end position="92"/>
    </location>
</feature>
<dbReference type="NCBIfam" id="TIGR03824">
    <property type="entry name" value="FlgM_jcvi"/>
    <property type="match status" value="1"/>
</dbReference>
<evidence type="ECO:0000256" key="5">
    <source>
        <dbReference type="ARBA" id="ARBA00023015"/>
    </source>
</evidence>